<dbReference type="EC" id="2.1.1.37" evidence="1"/>
<protein>
    <recommendedName>
        <fullName evidence="1">DNA (cytosine-5-)-methyltransferase</fullName>
        <ecNumber evidence="1">2.1.1.37</ecNumber>
    </recommendedName>
</protein>
<keyword evidence="5" id="KW-0680">Restriction system</keyword>
<keyword evidence="3 6" id="KW-0808">Transferase</keyword>
<evidence type="ECO:0000313" key="8">
    <source>
        <dbReference type="EMBL" id="KLU66333.1"/>
    </source>
</evidence>
<dbReference type="REBASE" id="127058">
    <property type="entry name" value="M.DacM1ORF17320P"/>
</dbReference>
<gene>
    <name evidence="8" type="primary">haeIIIM</name>
    <name evidence="8" type="ORF">DEAC_c17320</name>
</gene>
<name>A0A0J1FTL2_9FIRM</name>
<dbReference type="SUPFAM" id="SSF53335">
    <property type="entry name" value="S-adenosyl-L-methionine-dependent methyltransferases"/>
    <property type="match status" value="1"/>
</dbReference>
<evidence type="ECO:0000256" key="6">
    <source>
        <dbReference type="PROSITE-ProRule" id="PRU01016"/>
    </source>
</evidence>
<evidence type="ECO:0000256" key="7">
    <source>
        <dbReference type="RuleBase" id="RU000416"/>
    </source>
</evidence>
<feature type="active site" evidence="6">
    <location>
        <position position="79"/>
    </location>
</feature>
<evidence type="ECO:0000256" key="5">
    <source>
        <dbReference type="ARBA" id="ARBA00022747"/>
    </source>
</evidence>
<dbReference type="PROSITE" id="PS51679">
    <property type="entry name" value="SAM_MT_C5"/>
    <property type="match status" value="1"/>
</dbReference>
<dbReference type="NCBIfam" id="TIGR00675">
    <property type="entry name" value="dcm"/>
    <property type="match status" value="1"/>
</dbReference>
<organism evidence="8 9">
    <name type="scientific">Desulfosporosinus acididurans</name>
    <dbReference type="NCBI Taxonomy" id="476652"/>
    <lineage>
        <taxon>Bacteria</taxon>
        <taxon>Bacillati</taxon>
        <taxon>Bacillota</taxon>
        <taxon>Clostridia</taxon>
        <taxon>Eubacteriales</taxon>
        <taxon>Desulfitobacteriaceae</taxon>
        <taxon>Desulfosporosinus</taxon>
    </lineage>
</organism>
<dbReference type="RefSeq" id="WP_047809607.1">
    <property type="nucleotide sequence ID" value="NZ_LDZY01000005.1"/>
</dbReference>
<dbReference type="GO" id="GO:0003886">
    <property type="term" value="F:DNA (cytosine-5-)-methyltransferase activity"/>
    <property type="evidence" value="ECO:0007669"/>
    <property type="project" value="UniProtKB-EC"/>
</dbReference>
<sequence length="254" mass="28476">MSLTHFSLFTGIGDLDLAAEMAGFTTVGQCEFADYPTKVLEKHWPNVPRWRDVRDVTRDSVRKRTGGDKITVVSGGFPCQPFSIAGEKRGTDDERYLWPEMCRIISQLKPTWVLGENVANFVNMALEQTCIDLESSGYEVQPVIIPACAVNAPHQRKRVFIIGHISDTECNGHQGLERLQQDVRTIEERRASALRAVTKLFDDVDWKKRAVESGFLGGNNGILNRVDRLKCLGNAVVPQQAYPIFKAIAEIERS</sequence>
<reference evidence="8 9" key="1">
    <citation type="submission" date="2015-06" db="EMBL/GenBank/DDBJ databases">
        <title>Draft genome of the moderately acidophilic sulfate reducer Candidatus Desulfosporosinus acididurans strain M1.</title>
        <authorList>
            <person name="Poehlein A."/>
            <person name="Petzsch P."/>
            <person name="Johnson B.D."/>
            <person name="Schloemann M."/>
            <person name="Daniel R."/>
            <person name="Muehling M."/>
        </authorList>
    </citation>
    <scope>NUCLEOTIDE SEQUENCE [LARGE SCALE GENOMIC DNA]</scope>
    <source>
        <strain evidence="8 9">M1</strain>
    </source>
</reference>
<dbReference type="EMBL" id="LDZY01000005">
    <property type="protein sequence ID" value="KLU66333.1"/>
    <property type="molecule type" value="Genomic_DNA"/>
</dbReference>
<accession>A0A0J1FTL2</accession>
<dbReference type="AlphaFoldDB" id="A0A0J1FTL2"/>
<proteinExistence type="inferred from homology"/>
<evidence type="ECO:0000256" key="3">
    <source>
        <dbReference type="ARBA" id="ARBA00022679"/>
    </source>
</evidence>
<evidence type="ECO:0000256" key="4">
    <source>
        <dbReference type="ARBA" id="ARBA00022691"/>
    </source>
</evidence>
<dbReference type="PANTHER" id="PTHR46098">
    <property type="entry name" value="TRNA (CYTOSINE(38)-C(5))-METHYLTRANSFERASE"/>
    <property type="match status" value="1"/>
</dbReference>
<comment type="caution">
    <text evidence="8">The sequence shown here is derived from an EMBL/GenBank/DDBJ whole genome shotgun (WGS) entry which is preliminary data.</text>
</comment>
<comment type="similarity">
    <text evidence="6 7">Belongs to the class I-like SAM-binding methyltransferase superfamily. C5-methyltransferase family.</text>
</comment>
<evidence type="ECO:0000313" key="9">
    <source>
        <dbReference type="Proteomes" id="UP000036356"/>
    </source>
</evidence>
<keyword evidence="2 6" id="KW-0489">Methyltransferase</keyword>
<dbReference type="Gene3D" id="3.40.50.150">
    <property type="entry name" value="Vaccinia Virus protein VP39"/>
    <property type="match status" value="1"/>
</dbReference>
<dbReference type="GO" id="GO:0009307">
    <property type="term" value="P:DNA restriction-modification system"/>
    <property type="evidence" value="ECO:0007669"/>
    <property type="project" value="UniProtKB-KW"/>
</dbReference>
<keyword evidence="4 6" id="KW-0949">S-adenosyl-L-methionine</keyword>
<dbReference type="PANTHER" id="PTHR46098:SF1">
    <property type="entry name" value="TRNA (CYTOSINE(38)-C(5))-METHYLTRANSFERASE"/>
    <property type="match status" value="1"/>
</dbReference>
<dbReference type="PATRIC" id="fig|476652.3.peg.1789"/>
<evidence type="ECO:0000256" key="2">
    <source>
        <dbReference type="ARBA" id="ARBA00022603"/>
    </source>
</evidence>
<dbReference type="InterPro" id="IPR001525">
    <property type="entry name" value="C5_MeTfrase"/>
</dbReference>
<dbReference type="Pfam" id="PF00145">
    <property type="entry name" value="DNA_methylase"/>
    <property type="match status" value="1"/>
</dbReference>
<evidence type="ECO:0000256" key="1">
    <source>
        <dbReference type="ARBA" id="ARBA00011975"/>
    </source>
</evidence>
<keyword evidence="9" id="KW-1185">Reference proteome</keyword>
<dbReference type="Proteomes" id="UP000036356">
    <property type="component" value="Unassembled WGS sequence"/>
</dbReference>
<dbReference type="InterPro" id="IPR029063">
    <property type="entry name" value="SAM-dependent_MTases_sf"/>
</dbReference>
<dbReference type="GO" id="GO:0032259">
    <property type="term" value="P:methylation"/>
    <property type="evidence" value="ECO:0007669"/>
    <property type="project" value="UniProtKB-KW"/>
</dbReference>
<dbReference type="PRINTS" id="PR00105">
    <property type="entry name" value="C5METTRFRASE"/>
</dbReference>
<dbReference type="STRING" id="476652.DEAC_c17320"/>
<dbReference type="InterPro" id="IPR050750">
    <property type="entry name" value="C5-MTase"/>
</dbReference>